<dbReference type="NCBIfam" id="TIGR01869">
    <property type="entry name" value="casC_Cse4"/>
    <property type="match status" value="1"/>
</dbReference>
<name>G5K131_9STRE</name>
<dbReference type="EMBL" id="AEUX02000004">
    <property type="protein sequence ID" value="EHI70343.1"/>
    <property type="molecule type" value="Genomic_DNA"/>
</dbReference>
<comment type="caution">
    <text evidence="1">The sequence shown here is derived from an EMBL/GenBank/DDBJ whole genome shotgun (WGS) entry which is preliminary data.</text>
</comment>
<reference evidence="1 2" key="1">
    <citation type="journal article" date="2014" name="Int. J. Syst. Evol. Microbiol.">
        <title>Phylogenomics and the dynamic genome evolution of the genus Streptococcus.</title>
        <authorList>
            <consortium name="The Broad Institute Genome Sequencing Platform"/>
            <person name="Richards V.P."/>
            <person name="Palmer S.R."/>
            <person name="Pavinski Bitar P.D."/>
            <person name="Qin X."/>
            <person name="Weinstock G.M."/>
            <person name="Highlander S.K."/>
            <person name="Town C.D."/>
            <person name="Burne R.A."/>
            <person name="Stanhope M.J."/>
        </authorList>
    </citation>
    <scope>NUCLEOTIDE SEQUENCE [LARGE SCALE GENOMIC DNA]</scope>
    <source>
        <strain evidence="1 2">707-05</strain>
    </source>
</reference>
<accession>G5K131</accession>
<organism evidence="1 2">
    <name type="scientific">Streptococcus ictaluri 707-05</name>
    <dbReference type="NCBI Taxonomy" id="764299"/>
    <lineage>
        <taxon>Bacteria</taxon>
        <taxon>Bacillati</taxon>
        <taxon>Bacillota</taxon>
        <taxon>Bacilli</taxon>
        <taxon>Lactobacillales</taxon>
        <taxon>Streptococcaceae</taxon>
        <taxon>Streptococcus</taxon>
    </lineage>
</organism>
<dbReference type="InterPro" id="IPR010148">
    <property type="entry name" value="CRISPR-assoc_prot_CT1975"/>
</dbReference>
<dbReference type="eggNOG" id="COG1857">
    <property type="taxonomic scope" value="Bacteria"/>
</dbReference>
<gene>
    <name evidence="1" type="primary">cas7</name>
    <name evidence="1" type="ORF">STRIC_0307</name>
</gene>
<keyword evidence="2" id="KW-1185">Reference proteome</keyword>
<protein>
    <submittedName>
        <fullName evidence="1">CRISPR-associated protein Cas7/Cse4/CasC, subtype IE</fullName>
    </submittedName>
</protein>
<dbReference type="Pfam" id="PF09344">
    <property type="entry name" value="Cas_CT1975"/>
    <property type="match status" value="1"/>
</dbReference>
<dbReference type="Proteomes" id="UP000003330">
    <property type="component" value="Unassembled WGS sequence"/>
</dbReference>
<dbReference type="OrthoDB" id="6063at2"/>
<proteinExistence type="predicted"/>
<evidence type="ECO:0000313" key="1">
    <source>
        <dbReference type="EMBL" id="EHI70343.1"/>
    </source>
</evidence>
<evidence type="ECO:0000313" key="2">
    <source>
        <dbReference type="Proteomes" id="UP000003330"/>
    </source>
</evidence>
<dbReference type="AlphaFoldDB" id="G5K131"/>
<dbReference type="STRING" id="764299.STRIC_0307"/>
<sequence length="366" mass="40547">MLKEKKTLPNNQHLFLDIHAIQTLSPSNINRDDTGSPKTAQYGGVRRARVSSQSWKRAMRRYFSGNKQQSDVGVRTKDIVKYVADKIIELDKSISAEDALNKADKVLNGAGVKTKDFKAKALFFLSSVQARNLAQAAIDNVTDKKVLHDILNSNVAIDIALFGRMVADDPSLNEDASSQVAHALSTHAVQTEFDFYTAVDDLAPEDNAGAGMLGTIEFNSSTLYRYANVAVHELLEQLKDRENLVNTLNLFIEAFAKSLPTGKVTSFANQTLPQALVVTLRNDRAISLVSAFEKPIKSSEGYVRKSIEKLSSEFIKVEKFVNEPVLTFYVALEDVEALKSTGGIEKNSISELLNDFYQELSHLIQE</sequence>
<dbReference type="RefSeq" id="WP_008087838.1">
    <property type="nucleotide sequence ID" value="NZ_AEUX02000004.1"/>
</dbReference>